<evidence type="ECO:0000313" key="2">
    <source>
        <dbReference type="Proteomes" id="UP000636956"/>
    </source>
</evidence>
<proteinExistence type="predicted"/>
<comment type="caution">
    <text evidence="1">The sequence shown here is derived from an EMBL/GenBank/DDBJ whole genome shotgun (WGS) entry which is preliminary data.</text>
</comment>
<evidence type="ECO:0000313" key="1">
    <source>
        <dbReference type="EMBL" id="GGJ66606.1"/>
    </source>
</evidence>
<reference evidence="1" key="2">
    <citation type="submission" date="2020-09" db="EMBL/GenBank/DDBJ databases">
        <authorList>
            <person name="Sun Q."/>
            <person name="Zhou Y."/>
        </authorList>
    </citation>
    <scope>NUCLEOTIDE SEQUENCE</scope>
    <source>
        <strain evidence="1">CGMCC 1.8984</strain>
    </source>
</reference>
<dbReference type="RefSeq" id="WP_188741421.1">
    <property type="nucleotide sequence ID" value="NZ_BAABFW010000007.1"/>
</dbReference>
<gene>
    <name evidence="1" type="ORF">GCM10011372_00310</name>
</gene>
<protein>
    <submittedName>
        <fullName evidence="1">Uncharacterized protein</fullName>
    </submittedName>
</protein>
<organism evidence="1 2">
    <name type="scientific">Agromyces bauzanensis</name>
    <dbReference type="NCBI Taxonomy" id="1308924"/>
    <lineage>
        <taxon>Bacteria</taxon>
        <taxon>Bacillati</taxon>
        <taxon>Actinomycetota</taxon>
        <taxon>Actinomycetes</taxon>
        <taxon>Micrococcales</taxon>
        <taxon>Microbacteriaceae</taxon>
        <taxon>Agromyces</taxon>
    </lineage>
</organism>
<sequence>MTRIDADEAAHLPITTDHDVEERVAGLLQHAVRRQWWTLYLDADDVQMPLIMPMAGYPDRPDEPGGDEGTAAQLLADRLSVIVREVGAAKVVFVWERPGRAETTPADREWAGALAAACRAEGVVVRAQLILHDRGVRWLAPDDYA</sequence>
<dbReference type="EMBL" id="BMMD01000001">
    <property type="protein sequence ID" value="GGJ66606.1"/>
    <property type="molecule type" value="Genomic_DNA"/>
</dbReference>
<keyword evidence="2" id="KW-1185">Reference proteome</keyword>
<name>A0A917P8D6_9MICO</name>
<reference evidence="1" key="1">
    <citation type="journal article" date="2014" name="Int. J. Syst. Evol. Microbiol.">
        <title>Complete genome sequence of Corynebacterium casei LMG S-19264T (=DSM 44701T), isolated from a smear-ripened cheese.</title>
        <authorList>
            <consortium name="US DOE Joint Genome Institute (JGI-PGF)"/>
            <person name="Walter F."/>
            <person name="Albersmeier A."/>
            <person name="Kalinowski J."/>
            <person name="Ruckert C."/>
        </authorList>
    </citation>
    <scope>NUCLEOTIDE SEQUENCE</scope>
    <source>
        <strain evidence="1">CGMCC 1.8984</strain>
    </source>
</reference>
<dbReference type="AlphaFoldDB" id="A0A917P8D6"/>
<accession>A0A917P8D6</accession>
<dbReference type="Proteomes" id="UP000636956">
    <property type="component" value="Unassembled WGS sequence"/>
</dbReference>